<dbReference type="Proteomes" id="UP001218364">
    <property type="component" value="Unassembled WGS sequence"/>
</dbReference>
<dbReference type="RefSeq" id="WP_082996096.1">
    <property type="nucleotide sequence ID" value="NZ_CP015124.1"/>
</dbReference>
<dbReference type="InterPro" id="IPR021329">
    <property type="entry name" value="DUF2938"/>
</dbReference>
<feature type="transmembrane region" description="Helical" evidence="1">
    <location>
        <begin position="83"/>
        <end position="106"/>
    </location>
</feature>
<sequence>MKQEQIMEIHWSLIWQVTFVGSVATALIDVAAWARGRWMGVPGPNWGLVARWVLGLFQGRLMLGAGGKKMPPRGFETALGWMFHYAVGGALAFGLCGIVGAGWLQAPALGLSLGYGVLTVVLPFCLLQPAMGLGFAARKTAFPWRARLNSLITHGLFGFGLFLGSALLQVISAR</sequence>
<dbReference type="AlphaFoldDB" id="A0ABD4X8L4"/>
<evidence type="ECO:0000313" key="3">
    <source>
        <dbReference type="Proteomes" id="UP001218364"/>
    </source>
</evidence>
<comment type="caution">
    <text evidence="2">The sequence shown here is derived from an EMBL/GenBank/DDBJ whole genome shotgun (WGS) entry which is preliminary data.</text>
</comment>
<accession>A0ABD4X8L4</accession>
<organism evidence="2 3">
    <name type="scientific">Phaeobacter gallaeciensis</name>
    <dbReference type="NCBI Taxonomy" id="60890"/>
    <lineage>
        <taxon>Bacteria</taxon>
        <taxon>Pseudomonadati</taxon>
        <taxon>Pseudomonadota</taxon>
        <taxon>Alphaproteobacteria</taxon>
        <taxon>Rhodobacterales</taxon>
        <taxon>Roseobacteraceae</taxon>
        <taxon>Phaeobacter</taxon>
    </lineage>
</organism>
<keyword evidence="1" id="KW-1133">Transmembrane helix</keyword>
<evidence type="ECO:0000313" key="2">
    <source>
        <dbReference type="EMBL" id="MDE4165444.1"/>
    </source>
</evidence>
<dbReference type="EMBL" id="JARCJK010000002">
    <property type="protein sequence ID" value="MDE4165444.1"/>
    <property type="molecule type" value="Genomic_DNA"/>
</dbReference>
<reference evidence="2 3" key="1">
    <citation type="submission" date="2023-02" db="EMBL/GenBank/DDBJ databases">
        <title>Population genomics of bacteria associated with diatom.</title>
        <authorList>
            <person name="Xie J."/>
            <person name="Wang H."/>
        </authorList>
    </citation>
    <scope>NUCLEOTIDE SEQUENCE [LARGE SCALE GENOMIC DNA]</scope>
    <source>
        <strain evidence="2 3">PT47_8</strain>
    </source>
</reference>
<name>A0ABD4X8L4_9RHOB</name>
<feature type="transmembrane region" description="Helical" evidence="1">
    <location>
        <begin position="112"/>
        <end position="136"/>
    </location>
</feature>
<feature type="transmembrane region" description="Helical" evidence="1">
    <location>
        <begin position="148"/>
        <end position="171"/>
    </location>
</feature>
<dbReference type="Pfam" id="PF11158">
    <property type="entry name" value="DUF2938"/>
    <property type="match status" value="1"/>
</dbReference>
<evidence type="ECO:0000256" key="1">
    <source>
        <dbReference type="SAM" id="Phobius"/>
    </source>
</evidence>
<gene>
    <name evidence="2" type="ORF">PXK24_07040</name>
</gene>
<keyword evidence="1" id="KW-0812">Transmembrane</keyword>
<protein>
    <submittedName>
        <fullName evidence="2">DUF2938 family protein</fullName>
    </submittedName>
</protein>
<keyword evidence="1" id="KW-0472">Membrane</keyword>
<proteinExistence type="predicted"/>
<feature type="transmembrane region" description="Helical" evidence="1">
    <location>
        <begin position="12"/>
        <end position="34"/>
    </location>
</feature>